<keyword evidence="3 5" id="KW-1133">Transmembrane helix</keyword>
<protein>
    <submittedName>
        <fullName evidence="7">MFS transporter</fullName>
    </submittedName>
</protein>
<organism evidence="7">
    <name type="scientific">Dyadobacter sp. 676</name>
    <dbReference type="NCBI Taxonomy" id="3088362"/>
    <lineage>
        <taxon>Bacteria</taxon>
        <taxon>Pseudomonadati</taxon>
        <taxon>Bacteroidota</taxon>
        <taxon>Cytophagia</taxon>
        <taxon>Cytophagales</taxon>
        <taxon>Spirosomataceae</taxon>
        <taxon>Dyadobacter</taxon>
    </lineage>
</organism>
<keyword evidence="4 5" id="KW-0472">Membrane</keyword>
<feature type="transmembrane region" description="Helical" evidence="5">
    <location>
        <begin position="9"/>
        <end position="34"/>
    </location>
</feature>
<dbReference type="InterPro" id="IPR020846">
    <property type="entry name" value="MFS_dom"/>
</dbReference>
<feature type="transmembrane region" description="Helical" evidence="5">
    <location>
        <begin position="76"/>
        <end position="95"/>
    </location>
</feature>
<name>A0AAU8FJ51_9BACT</name>
<dbReference type="AlphaFoldDB" id="A0AAU8FJ51"/>
<dbReference type="Pfam" id="PF07690">
    <property type="entry name" value="MFS_1"/>
    <property type="match status" value="1"/>
</dbReference>
<reference evidence="7" key="1">
    <citation type="submission" date="2024-06" db="EMBL/GenBank/DDBJ databases">
        <title>Sequencing and assembly of the genome of Dyadobacter sp. strain 676, a symbiont of Cyamopsis tetragonoloba.</title>
        <authorList>
            <person name="Guro P."/>
            <person name="Sazanova A."/>
            <person name="Kuznetsova I."/>
            <person name="Belimov A."/>
            <person name="Safronova V."/>
        </authorList>
    </citation>
    <scope>NUCLEOTIDE SEQUENCE</scope>
    <source>
        <strain evidence="7">676</strain>
    </source>
</reference>
<dbReference type="EMBL" id="CP159289">
    <property type="protein sequence ID" value="XCH23566.1"/>
    <property type="molecule type" value="Genomic_DNA"/>
</dbReference>
<evidence type="ECO:0000256" key="5">
    <source>
        <dbReference type="SAM" id="Phobius"/>
    </source>
</evidence>
<evidence type="ECO:0000256" key="2">
    <source>
        <dbReference type="ARBA" id="ARBA00022692"/>
    </source>
</evidence>
<evidence type="ECO:0000259" key="6">
    <source>
        <dbReference type="PROSITE" id="PS50850"/>
    </source>
</evidence>
<gene>
    <name evidence="7" type="ORF">ABV298_25170</name>
</gene>
<dbReference type="InterPro" id="IPR011701">
    <property type="entry name" value="MFS"/>
</dbReference>
<evidence type="ECO:0000256" key="4">
    <source>
        <dbReference type="ARBA" id="ARBA00023136"/>
    </source>
</evidence>
<dbReference type="PROSITE" id="PS50850">
    <property type="entry name" value="MFS"/>
    <property type="match status" value="1"/>
</dbReference>
<dbReference type="InterPro" id="IPR036259">
    <property type="entry name" value="MFS_trans_sf"/>
</dbReference>
<evidence type="ECO:0000256" key="3">
    <source>
        <dbReference type="ARBA" id="ARBA00022989"/>
    </source>
</evidence>
<dbReference type="SUPFAM" id="SSF103473">
    <property type="entry name" value="MFS general substrate transporter"/>
    <property type="match status" value="1"/>
</dbReference>
<feature type="transmembrane region" description="Helical" evidence="5">
    <location>
        <begin position="46"/>
        <end position="64"/>
    </location>
</feature>
<evidence type="ECO:0000256" key="1">
    <source>
        <dbReference type="ARBA" id="ARBA00004141"/>
    </source>
</evidence>
<dbReference type="PANTHER" id="PTHR42718:SF39">
    <property type="entry name" value="ACTINORHODIN TRANSPORTER-RELATED"/>
    <property type="match status" value="1"/>
</dbReference>
<sequence>MNTQISKWLLLAIISSSVFLSVMDIFIVNVAIPAIKTGIRGTDSDIQLVIALYLLGYAVFLITAGRAGDYYGKKKVFVTAMLLFVSISAVCGFAQTPWQLNAARFFQGVGAAWMIPQGITYIQELFPGSKERVKALGIYGSVAGSASVIGQFLGGTVTRNERLSRRLATDFSH</sequence>
<dbReference type="PANTHER" id="PTHR42718">
    <property type="entry name" value="MAJOR FACILITATOR SUPERFAMILY MULTIDRUG TRANSPORTER MFSC"/>
    <property type="match status" value="1"/>
</dbReference>
<dbReference type="Gene3D" id="1.20.1720.10">
    <property type="entry name" value="Multidrug resistance protein D"/>
    <property type="match status" value="1"/>
</dbReference>
<comment type="subcellular location">
    <subcellularLocation>
        <location evidence="1">Membrane</location>
        <topology evidence="1">Multi-pass membrane protein</topology>
    </subcellularLocation>
</comment>
<feature type="domain" description="Major facilitator superfamily (MFS) profile" evidence="6">
    <location>
        <begin position="10"/>
        <end position="173"/>
    </location>
</feature>
<dbReference type="GO" id="GO:0016020">
    <property type="term" value="C:membrane"/>
    <property type="evidence" value="ECO:0007669"/>
    <property type="project" value="UniProtKB-SubCell"/>
</dbReference>
<dbReference type="RefSeq" id="WP_353718890.1">
    <property type="nucleotide sequence ID" value="NZ_CP159289.1"/>
</dbReference>
<feature type="transmembrane region" description="Helical" evidence="5">
    <location>
        <begin position="136"/>
        <end position="157"/>
    </location>
</feature>
<keyword evidence="2 5" id="KW-0812">Transmembrane</keyword>
<accession>A0AAU8FJ51</accession>
<proteinExistence type="predicted"/>
<evidence type="ECO:0000313" key="7">
    <source>
        <dbReference type="EMBL" id="XCH23566.1"/>
    </source>
</evidence>
<dbReference type="GO" id="GO:0022857">
    <property type="term" value="F:transmembrane transporter activity"/>
    <property type="evidence" value="ECO:0007669"/>
    <property type="project" value="InterPro"/>
</dbReference>